<keyword evidence="5" id="KW-0418">Kinase</keyword>
<keyword evidence="2" id="KW-0597">Phosphoprotein</keyword>
<reference evidence="16" key="2">
    <citation type="submission" date="2022-10" db="EMBL/GenBank/DDBJ databases">
        <authorList>
            <consortium name="ENA_rothamsted_submissions"/>
            <consortium name="culmorum"/>
            <person name="King R."/>
        </authorList>
    </citation>
    <scope>NUCLEOTIDE SEQUENCE</scope>
</reference>
<dbReference type="Pfam" id="PF00069">
    <property type="entry name" value="Pkinase"/>
    <property type="match status" value="1"/>
</dbReference>
<dbReference type="FunFam" id="3.30.200.20:FF:000040">
    <property type="entry name" value="Dual specificity mitogen-activated protein kinase kinase"/>
    <property type="match status" value="1"/>
</dbReference>
<evidence type="ECO:0000256" key="4">
    <source>
        <dbReference type="ARBA" id="ARBA00022741"/>
    </source>
</evidence>
<dbReference type="InterPro" id="IPR017441">
    <property type="entry name" value="Protein_kinase_ATP_BS"/>
</dbReference>
<dbReference type="InterPro" id="IPR011009">
    <property type="entry name" value="Kinase-like_dom_sf"/>
</dbReference>
<evidence type="ECO:0000256" key="1">
    <source>
        <dbReference type="ARBA" id="ARBA00022527"/>
    </source>
</evidence>
<sequence>MANAISENVNHTRKLSSRHVIHLLLKISTMSKNKLNLTLPPGSIDQTPAVTPTSSFQEKVNVPNNLRGNVDNLTARLEELDTSSDMDDTQRKRVKAFLCQKEMIGGEFSDDDLEKLGELGSGNGGVVTKVLHKSGLIMARKLIHLEVKPAIKKQIIRELKVLHECNFAHIVGFYGAFHSDGEISICMEYMDAGSLDLILKRAGRIPENILGKITSAVLKGLSYLRDKHAIMHRDVKPSNILVNSSGEIKICDFGVSGQLIDSMANSFVGTRSYMSPERLQGTHYSVQSDIWSLGLSLVEMAIGMYPIPPPDARTLASIFGPRNDQDSPDHTKGPRPMAIFELLDYIVNEPPPKLPSGIFTNEFKDFVDRCLRKNPDDRADLKTLMNHAWIKKSESEDVDVAGWICKTMDIQPPNK</sequence>
<evidence type="ECO:0000256" key="9">
    <source>
        <dbReference type="ARBA" id="ARBA00038999"/>
    </source>
</evidence>
<evidence type="ECO:0000256" key="8">
    <source>
        <dbReference type="ARBA" id="ARBA00038035"/>
    </source>
</evidence>
<comment type="catalytic activity">
    <reaction evidence="12">
        <text>L-tyrosyl-[protein] + ATP = O-phospho-L-tyrosyl-[protein] + ADP + H(+)</text>
        <dbReference type="Rhea" id="RHEA:10596"/>
        <dbReference type="Rhea" id="RHEA-COMP:10136"/>
        <dbReference type="Rhea" id="RHEA-COMP:20101"/>
        <dbReference type="ChEBI" id="CHEBI:15378"/>
        <dbReference type="ChEBI" id="CHEBI:30616"/>
        <dbReference type="ChEBI" id="CHEBI:46858"/>
        <dbReference type="ChEBI" id="CHEBI:61978"/>
        <dbReference type="ChEBI" id="CHEBI:456216"/>
        <dbReference type="EC" id="2.7.12.2"/>
    </reaction>
</comment>
<dbReference type="SMART" id="SM00220">
    <property type="entry name" value="S_TKc"/>
    <property type="match status" value="1"/>
</dbReference>
<evidence type="ECO:0000313" key="16">
    <source>
        <dbReference type="EMBL" id="CAH1153255.1"/>
    </source>
</evidence>
<evidence type="ECO:0000256" key="5">
    <source>
        <dbReference type="ARBA" id="ARBA00022777"/>
    </source>
</evidence>
<dbReference type="GO" id="GO:0005524">
    <property type="term" value="F:ATP binding"/>
    <property type="evidence" value="ECO:0007669"/>
    <property type="project" value="UniProtKB-UniRule"/>
</dbReference>
<proteinExistence type="inferred from homology"/>
<evidence type="ECO:0000256" key="3">
    <source>
        <dbReference type="ARBA" id="ARBA00022679"/>
    </source>
</evidence>
<keyword evidence="6 13" id="KW-0067">ATP-binding</keyword>
<evidence type="ECO:0000256" key="6">
    <source>
        <dbReference type="ARBA" id="ARBA00022840"/>
    </source>
</evidence>
<dbReference type="Gene3D" id="1.10.510.10">
    <property type="entry name" value="Transferase(Phosphotransferase) domain 1"/>
    <property type="match status" value="1"/>
</dbReference>
<dbReference type="GO" id="GO:0005829">
    <property type="term" value="C:cytosol"/>
    <property type="evidence" value="ECO:0007669"/>
    <property type="project" value="UniProtKB-ARBA"/>
</dbReference>
<comment type="similarity">
    <text evidence="8">Belongs to the protein kinase superfamily. STE Ser/Thr protein kinase family. MAP kinase kinase subfamily.</text>
</comment>
<dbReference type="GO" id="GO:0004708">
    <property type="term" value="F:MAP kinase kinase activity"/>
    <property type="evidence" value="ECO:0007669"/>
    <property type="project" value="UniProtKB-EC"/>
</dbReference>
<dbReference type="PROSITE" id="PS00107">
    <property type="entry name" value="PROTEIN_KINASE_ATP"/>
    <property type="match status" value="1"/>
</dbReference>
<evidence type="ECO:0000256" key="11">
    <source>
        <dbReference type="ARBA" id="ARBA00049299"/>
    </source>
</evidence>
<evidence type="ECO:0000256" key="2">
    <source>
        <dbReference type="ARBA" id="ARBA00022553"/>
    </source>
</evidence>
<evidence type="ECO:0000256" key="10">
    <source>
        <dbReference type="ARBA" id="ARBA00049014"/>
    </source>
</evidence>
<dbReference type="GO" id="GO:0004674">
    <property type="term" value="F:protein serine/threonine kinase activity"/>
    <property type="evidence" value="ECO:0007669"/>
    <property type="project" value="UniProtKB-KW"/>
</dbReference>
<name>A0A9P0DPR1_PHACE</name>
<dbReference type="OrthoDB" id="10252354at2759"/>
<comment type="catalytic activity">
    <reaction evidence="10">
        <text>L-seryl-[protein] + ATP = O-phospho-L-seryl-[protein] + ADP + H(+)</text>
        <dbReference type="Rhea" id="RHEA:17989"/>
        <dbReference type="Rhea" id="RHEA-COMP:9863"/>
        <dbReference type="Rhea" id="RHEA-COMP:11604"/>
        <dbReference type="ChEBI" id="CHEBI:15378"/>
        <dbReference type="ChEBI" id="CHEBI:29999"/>
        <dbReference type="ChEBI" id="CHEBI:30616"/>
        <dbReference type="ChEBI" id="CHEBI:83421"/>
        <dbReference type="ChEBI" id="CHEBI:456216"/>
        <dbReference type="EC" id="2.7.12.2"/>
    </reaction>
</comment>
<gene>
    <name evidence="16" type="ORF">PHAECO_LOCUS4353</name>
</gene>
<evidence type="ECO:0000259" key="15">
    <source>
        <dbReference type="PROSITE" id="PS50011"/>
    </source>
</evidence>
<keyword evidence="4 13" id="KW-0547">Nucleotide-binding</keyword>
<reference evidence="16" key="1">
    <citation type="submission" date="2022-01" db="EMBL/GenBank/DDBJ databases">
        <authorList>
            <person name="King R."/>
        </authorList>
    </citation>
    <scope>NUCLEOTIDE SEQUENCE</scope>
</reference>
<dbReference type="Gene3D" id="3.30.200.20">
    <property type="entry name" value="Phosphorylase Kinase, domain 1"/>
    <property type="match status" value="1"/>
</dbReference>
<dbReference type="GO" id="GO:0043068">
    <property type="term" value="P:positive regulation of programmed cell death"/>
    <property type="evidence" value="ECO:0007669"/>
    <property type="project" value="UniProtKB-ARBA"/>
</dbReference>
<keyword evidence="7" id="KW-0829">Tyrosine-protein kinase</keyword>
<dbReference type="CDD" id="cd06615">
    <property type="entry name" value="PKc_MEK"/>
    <property type="match status" value="1"/>
</dbReference>
<feature type="domain" description="Protein kinase" evidence="15">
    <location>
        <begin position="113"/>
        <end position="390"/>
    </location>
</feature>
<dbReference type="EMBL" id="OU896720">
    <property type="protein sequence ID" value="CAH1153255.1"/>
    <property type="molecule type" value="Genomic_DNA"/>
</dbReference>
<dbReference type="FunFam" id="1.10.510.10:FF:000115">
    <property type="entry name" value="Dual specificity mitogen-activated protein kinase kinase 1"/>
    <property type="match status" value="1"/>
</dbReference>
<keyword evidence="3" id="KW-0808">Transferase</keyword>
<dbReference type="PANTHER" id="PTHR47448:SF1">
    <property type="entry name" value="SERINE_THREONINE-PROTEIN KINASE STE7 HOMOLOG"/>
    <property type="match status" value="1"/>
</dbReference>
<accession>A0A9P0DPR1</accession>
<protein>
    <recommendedName>
        <fullName evidence="9">mitogen-activated protein kinase kinase</fullName>
        <ecNumber evidence="9">2.7.12.2</ecNumber>
    </recommendedName>
</protein>
<dbReference type="AlphaFoldDB" id="A0A9P0DPR1"/>
<keyword evidence="1 14" id="KW-0723">Serine/threonine-protein kinase</keyword>
<dbReference type="GO" id="GO:0051239">
    <property type="term" value="P:regulation of multicellular organismal process"/>
    <property type="evidence" value="ECO:0007669"/>
    <property type="project" value="UniProtKB-ARBA"/>
</dbReference>
<dbReference type="GO" id="GO:0030707">
    <property type="term" value="P:follicle cell of egg chamber development"/>
    <property type="evidence" value="ECO:0007669"/>
    <property type="project" value="UniProtKB-ARBA"/>
</dbReference>
<dbReference type="PANTHER" id="PTHR47448">
    <property type="entry name" value="DUAL SPECIFICITY MITOGEN-ACTIVATED PROTEIN KINASE KINASE DSOR1-LIKE PROTEIN"/>
    <property type="match status" value="1"/>
</dbReference>
<dbReference type="InterPro" id="IPR050915">
    <property type="entry name" value="MAP_kinase_kinase"/>
</dbReference>
<dbReference type="Proteomes" id="UP001153737">
    <property type="component" value="Chromosome 14"/>
</dbReference>
<dbReference type="EC" id="2.7.12.2" evidence="9"/>
<dbReference type="GO" id="GO:0004713">
    <property type="term" value="F:protein tyrosine kinase activity"/>
    <property type="evidence" value="ECO:0007669"/>
    <property type="project" value="UniProtKB-KW"/>
</dbReference>
<organism evidence="16 17">
    <name type="scientific">Phaedon cochleariae</name>
    <name type="common">Mustard beetle</name>
    <dbReference type="NCBI Taxonomy" id="80249"/>
    <lineage>
        <taxon>Eukaryota</taxon>
        <taxon>Metazoa</taxon>
        <taxon>Ecdysozoa</taxon>
        <taxon>Arthropoda</taxon>
        <taxon>Hexapoda</taxon>
        <taxon>Insecta</taxon>
        <taxon>Pterygota</taxon>
        <taxon>Neoptera</taxon>
        <taxon>Endopterygota</taxon>
        <taxon>Coleoptera</taxon>
        <taxon>Polyphaga</taxon>
        <taxon>Cucujiformia</taxon>
        <taxon>Chrysomeloidea</taxon>
        <taxon>Chrysomelidae</taxon>
        <taxon>Chrysomelinae</taxon>
        <taxon>Chrysomelini</taxon>
        <taxon>Phaedon</taxon>
    </lineage>
</organism>
<feature type="binding site" evidence="13">
    <location>
        <position position="141"/>
    </location>
    <ligand>
        <name>ATP</name>
        <dbReference type="ChEBI" id="CHEBI:30616"/>
    </ligand>
</feature>
<dbReference type="InterPro" id="IPR000719">
    <property type="entry name" value="Prot_kinase_dom"/>
</dbReference>
<evidence type="ECO:0000313" key="17">
    <source>
        <dbReference type="Proteomes" id="UP001153737"/>
    </source>
</evidence>
<evidence type="ECO:0000256" key="13">
    <source>
        <dbReference type="PROSITE-ProRule" id="PRU10141"/>
    </source>
</evidence>
<dbReference type="SUPFAM" id="SSF56112">
    <property type="entry name" value="Protein kinase-like (PK-like)"/>
    <property type="match status" value="1"/>
</dbReference>
<dbReference type="InterPro" id="IPR008271">
    <property type="entry name" value="Ser/Thr_kinase_AS"/>
</dbReference>
<evidence type="ECO:0000256" key="14">
    <source>
        <dbReference type="RuleBase" id="RU000304"/>
    </source>
</evidence>
<comment type="catalytic activity">
    <reaction evidence="11">
        <text>L-threonyl-[protein] + ATP = O-phospho-L-threonyl-[protein] + ADP + H(+)</text>
        <dbReference type="Rhea" id="RHEA:46608"/>
        <dbReference type="Rhea" id="RHEA-COMP:11060"/>
        <dbReference type="Rhea" id="RHEA-COMP:11605"/>
        <dbReference type="ChEBI" id="CHEBI:15378"/>
        <dbReference type="ChEBI" id="CHEBI:30013"/>
        <dbReference type="ChEBI" id="CHEBI:30616"/>
        <dbReference type="ChEBI" id="CHEBI:61977"/>
        <dbReference type="ChEBI" id="CHEBI:456216"/>
        <dbReference type="EC" id="2.7.12.2"/>
    </reaction>
</comment>
<dbReference type="PROSITE" id="PS00108">
    <property type="entry name" value="PROTEIN_KINASE_ST"/>
    <property type="match status" value="1"/>
</dbReference>
<dbReference type="GO" id="GO:0010508">
    <property type="term" value="P:positive regulation of autophagy"/>
    <property type="evidence" value="ECO:0007669"/>
    <property type="project" value="UniProtKB-ARBA"/>
</dbReference>
<evidence type="ECO:0000256" key="7">
    <source>
        <dbReference type="ARBA" id="ARBA00023137"/>
    </source>
</evidence>
<evidence type="ECO:0000256" key="12">
    <source>
        <dbReference type="ARBA" id="ARBA00051693"/>
    </source>
</evidence>
<dbReference type="PROSITE" id="PS50011">
    <property type="entry name" value="PROTEIN_KINASE_DOM"/>
    <property type="match status" value="1"/>
</dbReference>
<dbReference type="GO" id="GO:0016477">
    <property type="term" value="P:cell migration"/>
    <property type="evidence" value="ECO:0007669"/>
    <property type="project" value="UniProtKB-ARBA"/>
</dbReference>
<keyword evidence="17" id="KW-1185">Reference proteome</keyword>